<dbReference type="PANTHER" id="PTHR30408">
    <property type="entry name" value="TYPE-1 RESTRICTION ENZYME ECOKI SPECIFICITY PROTEIN"/>
    <property type="match status" value="1"/>
</dbReference>
<dbReference type="CDD" id="cd17517">
    <property type="entry name" value="RMtype1_S_EcoKI_StySPI-TRD2-CR2_like"/>
    <property type="match status" value="1"/>
</dbReference>
<protein>
    <submittedName>
        <fullName evidence="5">Restriction endonuclease subunit S</fullName>
    </submittedName>
</protein>
<organism evidence="5 6">
    <name type="scientific">Methylotuvimicrobium buryatense</name>
    <name type="common">Methylomicrobium buryatense</name>
    <dbReference type="NCBI Taxonomy" id="95641"/>
    <lineage>
        <taxon>Bacteria</taxon>
        <taxon>Pseudomonadati</taxon>
        <taxon>Pseudomonadota</taxon>
        <taxon>Gammaproteobacteria</taxon>
        <taxon>Methylococcales</taxon>
        <taxon>Methylococcaceae</taxon>
        <taxon>Methylotuvimicrobium</taxon>
    </lineage>
</organism>
<dbReference type="PANTHER" id="PTHR30408:SF13">
    <property type="entry name" value="TYPE I RESTRICTION ENZYME HINDI SPECIFICITY SUBUNIT"/>
    <property type="match status" value="1"/>
</dbReference>
<keyword evidence="5" id="KW-0378">Hydrolase</keyword>
<dbReference type="Gene3D" id="1.10.287.1120">
    <property type="entry name" value="Bipartite methylase S protein"/>
    <property type="match status" value="1"/>
</dbReference>
<evidence type="ECO:0000313" key="5">
    <source>
        <dbReference type="EMBL" id="QCW84584.1"/>
    </source>
</evidence>
<evidence type="ECO:0000256" key="1">
    <source>
        <dbReference type="ARBA" id="ARBA00010923"/>
    </source>
</evidence>
<dbReference type="Proteomes" id="UP000305881">
    <property type="component" value="Chromosome"/>
</dbReference>
<dbReference type="InterPro" id="IPR000055">
    <property type="entry name" value="Restrct_endonuc_typeI_TRD"/>
</dbReference>
<dbReference type="SUPFAM" id="SSF116734">
    <property type="entry name" value="DNA methylase specificity domain"/>
    <property type="match status" value="2"/>
</dbReference>
<dbReference type="STRING" id="675511.GCA_000341735_03062"/>
<dbReference type="Pfam" id="PF01420">
    <property type="entry name" value="Methylase_S"/>
    <property type="match status" value="1"/>
</dbReference>
<dbReference type="GO" id="GO:0009307">
    <property type="term" value="P:DNA restriction-modification system"/>
    <property type="evidence" value="ECO:0007669"/>
    <property type="project" value="UniProtKB-KW"/>
</dbReference>
<dbReference type="InterPro" id="IPR052021">
    <property type="entry name" value="Type-I_RS_S_subunit"/>
</dbReference>
<reference evidence="6" key="1">
    <citation type="journal article" date="2019" name="J. Bacteriol.">
        <title>A Mutagenic Screen Identifies a TonB-Dependent Receptor Required for the Lanthanide Metal Switch in the Type I Methanotroph 'Methylotuvimicrobium buryatense' 5GB1C.</title>
        <authorList>
            <person name="Groom J.D."/>
            <person name="Ford S.M."/>
            <person name="Pesesky M.W."/>
            <person name="Lidstrom M.E."/>
        </authorList>
    </citation>
    <scope>NUCLEOTIDE SEQUENCE [LARGE SCALE GENOMIC DNA]</scope>
    <source>
        <strain evidence="6">5GB1C</strain>
    </source>
</reference>
<dbReference type="GO" id="GO:0004519">
    <property type="term" value="F:endonuclease activity"/>
    <property type="evidence" value="ECO:0007669"/>
    <property type="project" value="UniProtKB-KW"/>
</dbReference>
<dbReference type="GO" id="GO:0003677">
    <property type="term" value="F:DNA binding"/>
    <property type="evidence" value="ECO:0007669"/>
    <property type="project" value="UniProtKB-KW"/>
</dbReference>
<sequence length="436" mass="49233">MVSNNWSFVNFGEVFAEPVRNGVYKAAEFQGSGMQIVNMKELFGYEFIGNQKMRKIELSNDEKERFLLKNGDLLFARRSIVEEGSGKISLIKGLTGELTFESSIIRVRLNLEKAYPLFYYYYFSSPVGKPSITALSSGVTVKGIRGSDLRNVKIRYPPLTIQQKIAAILSAYDDLIENNLKRIKLLEEMAQITYEEWFVRMKFPGHETTPMDSETELPVGWSRGKLGNLASYINRGISPDYVESDGSYVINQKCIREHFVNFDEARFTSKERKIPDEKLIKKFDILINSTGTGTLGRVAQVFESPSPSTVDTHVTIVRASFTISALYLGRALEHIDSFIANLGKGATNQQELSRTDLAEIVKIVVPTKDLLIKYDEFSSPLYESISIYRSQNQLLKEARDILLPRLMTGMIDVEQLDLPEPLGELSSNLTQEPQAA</sequence>
<proteinExistence type="inferred from homology"/>
<comment type="similarity">
    <text evidence="1">Belongs to the type-I restriction system S methylase family.</text>
</comment>
<dbReference type="InterPro" id="IPR044946">
    <property type="entry name" value="Restrct_endonuc_typeI_TRD_sf"/>
</dbReference>
<keyword evidence="3" id="KW-0238">DNA-binding</keyword>
<evidence type="ECO:0000313" key="6">
    <source>
        <dbReference type="Proteomes" id="UP000305881"/>
    </source>
</evidence>
<keyword evidence="2" id="KW-0680">Restriction system</keyword>
<keyword evidence="5" id="KW-0255">Endonuclease</keyword>
<feature type="domain" description="Type I restriction modification DNA specificity" evidence="4">
    <location>
        <begin position="6"/>
        <end position="187"/>
    </location>
</feature>
<keyword evidence="6" id="KW-1185">Reference proteome</keyword>
<dbReference type="Gene3D" id="3.90.220.20">
    <property type="entry name" value="DNA methylase specificity domains"/>
    <property type="match status" value="2"/>
</dbReference>
<evidence type="ECO:0000256" key="2">
    <source>
        <dbReference type="ARBA" id="ARBA00022747"/>
    </source>
</evidence>
<keyword evidence="5" id="KW-0540">Nuclease</keyword>
<evidence type="ECO:0000256" key="3">
    <source>
        <dbReference type="ARBA" id="ARBA00023125"/>
    </source>
</evidence>
<dbReference type="REBASE" id="335419">
    <property type="entry name" value="S.Mbu5GB1CORF21820P"/>
</dbReference>
<gene>
    <name evidence="5" type="ORF">EQU24_21825</name>
</gene>
<evidence type="ECO:0000259" key="4">
    <source>
        <dbReference type="Pfam" id="PF01420"/>
    </source>
</evidence>
<dbReference type="AlphaFoldDB" id="A0A4P9USS3"/>
<dbReference type="KEGG" id="mbur:EQU24_21825"/>
<name>A0A4P9USS3_METBY</name>
<accession>A0A4P9USS3</accession>
<dbReference type="EMBL" id="CP035467">
    <property type="protein sequence ID" value="QCW84584.1"/>
    <property type="molecule type" value="Genomic_DNA"/>
</dbReference>
<dbReference type="OrthoDB" id="9798929at2"/>